<dbReference type="Pfam" id="PF00106">
    <property type="entry name" value="adh_short"/>
    <property type="match status" value="1"/>
</dbReference>
<feature type="compositionally biased region" description="Basic and acidic residues" evidence="4">
    <location>
        <begin position="208"/>
        <end position="224"/>
    </location>
</feature>
<gene>
    <name evidence="6" type="ORF">G3I59_37550</name>
</gene>
<evidence type="ECO:0000256" key="3">
    <source>
        <dbReference type="RuleBase" id="RU000363"/>
    </source>
</evidence>
<evidence type="ECO:0000259" key="5">
    <source>
        <dbReference type="SMART" id="SM00822"/>
    </source>
</evidence>
<comment type="caution">
    <text evidence="6">The sequence shown here is derived from an EMBL/GenBank/DDBJ whole genome shotgun (WGS) entry which is preliminary data.</text>
</comment>
<dbReference type="RefSeq" id="WP_161269729.1">
    <property type="nucleotide sequence ID" value="NZ_JAAGNC010000189.1"/>
</dbReference>
<dbReference type="PANTHER" id="PTHR43976:SF16">
    <property type="entry name" value="SHORT-CHAIN DEHYDROGENASE_REDUCTASE FAMILY PROTEIN"/>
    <property type="match status" value="1"/>
</dbReference>
<comment type="similarity">
    <text evidence="1 3">Belongs to the short-chain dehydrogenases/reductases (SDR) family.</text>
</comment>
<dbReference type="CDD" id="cd05374">
    <property type="entry name" value="17beta-HSD-like_SDR_c"/>
    <property type="match status" value="1"/>
</dbReference>
<evidence type="ECO:0000313" key="7">
    <source>
        <dbReference type="Proteomes" id="UP000470404"/>
    </source>
</evidence>
<dbReference type="NCBIfam" id="NF004824">
    <property type="entry name" value="PRK06180.1"/>
    <property type="match status" value="1"/>
</dbReference>
<accession>A0ABX0C3H6</accession>
<dbReference type="SMART" id="SM00822">
    <property type="entry name" value="PKS_KR"/>
    <property type="match status" value="1"/>
</dbReference>
<dbReference type="InterPro" id="IPR002347">
    <property type="entry name" value="SDR_fam"/>
</dbReference>
<evidence type="ECO:0000256" key="4">
    <source>
        <dbReference type="SAM" id="MobiDB-lite"/>
    </source>
</evidence>
<feature type="region of interest" description="Disordered" evidence="4">
    <location>
        <begin position="201"/>
        <end position="224"/>
    </location>
</feature>
<dbReference type="Gene3D" id="3.40.50.720">
    <property type="entry name" value="NAD(P)-binding Rossmann-like Domain"/>
    <property type="match status" value="1"/>
</dbReference>
<dbReference type="Proteomes" id="UP000470404">
    <property type="component" value="Unassembled WGS sequence"/>
</dbReference>
<organism evidence="6 7">
    <name type="scientific">Amycolatopsis rubida</name>
    <dbReference type="NCBI Taxonomy" id="112413"/>
    <lineage>
        <taxon>Bacteria</taxon>
        <taxon>Bacillati</taxon>
        <taxon>Actinomycetota</taxon>
        <taxon>Actinomycetes</taxon>
        <taxon>Pseudonocardiales</taxon>
        <taxon>Pseudonocardiaceae</taxon>
        <taxon>Amycolatopsis</taxon>
    </lineage>
</organism>
<reference evidence="6 7" key="1">
    <citation type="submission" date="2020-01" db="EMBL/GenBank/DDBJ databases">
        <title>Insect and environment-associated Actinomycetes.</title>
        <authorList>
            <person name="Currrie C."/>
            <person name="Chevrette M."/>
            <person name="Carlson C."/>
            <person name="Stubbendieck R."/>
            <person name="Wendt-Pienkowski E."/>
        </authorList>
    </citation>
    <scope>NUCLEOTIDE SEQUENCE [LARGE SCALE GENOMIC DNA]</scope>
    <source>
        <strain evidence="6 7">SID8386</strain>
    </source>
</reference>
<protein>
    <submittedName>
        <fullName evidence="6">SDR family NAD(P)-dependent oxidoreductase</fullName>
    </submittedName>
</protein>
<name>A0ABX0C3H6_9PSEU</name>
<dbReference type="SUPFAM" id="SSF51735">
    <property type="entry name" value="NAD(P)-binding Rossmann-fold domains"/>
    <property type="match status" value="1"/>
</dbReference>
<evidence type="ECO:0000313" key="6">
    <source>
        <dbReference type="EMBL" id="NEC61154.1"/>
    </source>
</evidence>
<dbReference type="EMBL" id="JAAGNC010000189">
    <property type="protein sequence ID" value="NEC61154.1"/>
    <property type="molecule type" value="Genomic_DNA"/>
</dbReference>
<dbReference type="InterPro" id="IPR036291">
    <property type="entry name" value="NAD(P)-bd_dom_sf"/>
</dbReference>
<dbReference type="InterPro" id="IPR057326">
    <property type="entry name" value="KR_dom"/>
</dbReference>
<dbReference type="InterPro" id="IPR051911">
    <property type="entry name" value="SDR_oxidoreductase"/>
</dbReference>
<proteinExistence type="inferred from homology"/>
<feature type="domain" description="Ketoreductase" evidence="5">
    <location>
        <begin position="2"/>
        <end position="178"/>
    </location>
</feature>
<keyword evidence="2" id="KW-0560">Oxidoreductase</keyword>
<dbReference type="PRINTS" id="PR00081">
    <property type="entry name" value="GDHRDH"/>
</dbReference>
<evidence type="ECO:0000256" key="2">
    <source>
        <dbReference type="ARBA" id="ARBA00023002"/>
    </source>
</evidence>
<keyword evidence="7" id="KW-1185">Reference proteome</keyword>
<dbReference type="PRINTS" id="PR00080">
    <property type="entry name" value="SDRFAMILY"/>
</dbReference>
<sequence>MTTWLITGASSGLGAALARAVLEHGDNAAVTARDTDRVRDLVDAHPDRALALPLDVTVHDQVVAVVETATERFGAVDVLVNNAGHGYRAAVEEAAADEVDELFATNFFGPVDLTKQVLPQMRARGSGTVVNVSSIAAPRSNPGSGYYTATKAALEGMSDALNREVAPLGIRVMVIEPGAFRTDFAGRSLTQSRTAIEDYADTAGKRRKENDRTHGTQQGDPDRAARVIVDAVKADRAPFRLLLGTDAVKIVRDEFQGRIDEIDAWAPVSVTTDFAGEANAG</sequence>
<dbReference type="PANTHER" id="PTHR43976">
    <property type="entry name" value="SHORT CHAIN DEHYDROGENASE"/>
    <property type="match status" value="1"/>
</dbReference>
<evidence type="ECO:0000256" key="1">
    <source>
        <dbReference type="ARBA" id="ARBA00006484"/>
    </source>
</evidence>